<comment type="caution">
    <text evidence="2">The sequence shown here is derived from an EMBL/GenBank/DDBJ whole genome shotgun (WGS) entry which is preliminary data.</text>
</comment>
<feature type="region of interest" description="Disordered" evidence="1">
    <location>
        <begin position="45"/>
        <end position="77"/>
    </location>
</feature>
<gene>
    <name evidence="2" type="ORF">Syun_007383</name>
</gene>
<evidence type="ECO:0000313" key="2">
    <source>
        <dbReference type="EMBL" id="KAK9161042.1"/>
    </source>
</evidence>
<evidence type="ECO:0000313" key="3">
    <source>
        <dbReference type="Proteomes" id="UP001420932"/>
    </source>
</evidence>
<evidence type="ECO:0000256" key="1">
    <source>
        <dbReference type="SAM" id="MobiDB-lite"/>
    </source>
</evidence>
<name>A0AAP0L045_9MAGN</name>
<organism evidence="2 3">
    <name type="scientific">Stephania yunnanensis</name>
    <dbReference type="NCBI Taxonomy" id="152371"/>
    <lineage>
        <taxon>Eukaryota</taxon>
        <taxon>Viridiplantae</taxon>
        <taxon>Streptophyta</taxon>
        <taxon>Embryophyta</taxon>
        <taxon>Tracheophyta</taxon>
        <taxon>Spermatophyta</taxon>
        <taxon>Magnoliopsida</taxon>
        <taxon>Ranunculales</taxon>
        <taxon>Menispermaceae</taxon>
        <taxon>Menispermoideae</taxon>
        <taxon>Cissampelideae</taxon>
        <taxon>Stephania</taxon>
    </lineage>
</organism>
<accession>A0AAP0L045</accession>
<dbReference type="Proteomes" id="UP001420932">
    <property type="component" value="Unassembled WGS sequence"/>
</dbReference>
<proteinExistence type="predicted"/>
<sequence length="145" mass="16150">MSKTRCNSQRAIKKKGLGLLFHSQGTHKERQMCGGGTQMTIKVAATADELPGDSPARRHEQPTVAERTAATSGLADVVTTSSSVRRHRFDEVSTADNSATSARKFAKKRREAWRLARIGCLMNQCSMFEVMRTKFQLDLEVENLH</sequence>
<reference evidence="2 3" key="1">
    <citation type="submission" date="2024-01" db="EMBL/GenBank/DDBJ databases">
        <title>Genome assemblies of Stephania.</title>
        <authorList>
            <person name="Yang L."/>
        </authorList>
    </citation>
    <scope>NUCLEOTIDE SEQUENCE [LARGE SCALE GENOMIC DNA]</scope>
    <source>
        <strain evidence="2">YNDBR</strain>
        <tissue evidence="2">Leaf</tissue>
    </source>
</reference>
<keyword evidence="3" id="KW-1185">Reference proteome</keyword>
<protein>
    <submittedName>
        <fullName evidence="2">Uncharacterized protein</fullName>
    </submittedName>
</protein>
<dbReference type="EMBL" id="JBBNAF010000003">
    <property type="protein sequence ID" value="KAK9161042.1"/>
    <property type="molecule type" value="Genomic_DNA"/>
</dbReference>
<dbReference type="AlphaFoldDB" id="A0AAP0L045"/>